<dbReference type="PROSITE" id="PS51257">
    <property type="entry name" value="PROKAR_LIPOPROTEIN"/>
    <property type="match status" value="1"/>
</dbReference>
<evidence type="ECO:0000313" key="2">
    <source>
        <dbReference type="Proteomes" id="UP001262889"/>
    </source>
</evidence>
<proteinExistence type="predicted"/>
<gene>
    <name evidence="1" type="ORF">RM553_04375</name>
</gene>
<dbReference type="RefSeq" id="WP_311533734.1">
    <property type="nucleotide sequence ID" value="NZ_JAVRHQ010000003.1"/>
</dbReference>
<organism evidence="1 2">
    <name type="scientific">Autumnicola tepida</name>
    <dbReference type="NCBI Taxonomy" id="3075595"/>
    <lineage>
        <taxon>Bacteria</taxon>
        <taxon>Pseudomonadati</taxon>
        <taxon>Bacteroidota</taxon>
        <taxon>Flavobacteriia</taxon>
        <taxon>Flavobacteriales</taxon>
        <taxon>Flavobacteriaceae</taxon>
        <taxon>Autumnicola</taxon>
    </lineage>
</organism>
<sequence length="195" mass="22327">MSQKSPFLIALIALLFYSCTTEDTPLEPISILEDQYFLRFRENKILKEYRIIELKESGSIYSDVEGDANRPGALELWGADIPVHATSINAILNDDASPEKFQLNLYTSEEIEVEKEYTIGPDTYMDFIFYKGNTLYGDHLAHDPEKYNWKILFSTINEDEISRLFSGTLQGTNGKIEITEGWFHVPLEEILVASE</sequence>
<protein>
    <submittedName>
        <fullName evidence="1">Uncharacterized protein</fullName>
    </submittedName>
</protein>
<name>A0ABU3C6W7_9FLAO</name>
<dbReference type="Proteomes" id="UP001262889">
    <property type="component" value="Unassembled WGS sequence"/>
</dbReference>
<evidence type="ECO:0000313" key="1">
    <source>
        <dbReference type="EMBL" id="MDT0642062.1"/>
    </source>
</evidence>
<reference evidence="1 2" key="1">
    <citation type="submission" date="2023-09" db="EMBL/GenBank/DDBJ databases">
        <authorList>
            <person name="Rey-Velasco X."/>
        </authorList>
    </citation>
    <scope>NUCLEOTIDE SEQUENCE [LARGE SCALE GENOMIC DNA]</scope>
    <source>
        <strain evidence="1 2">F363</strain>
    </source>
</reference>
<keyword evidence="2" id="KW-1185">Reference proteome</keyword>
<accession>A0ABU3C6W7</accession>
<dbReference type="EMBL" id="JAVRHQ010000003">
    <property type="protein sequence ID" value="MDT0642062.1"/>
    <property type="molecule type" value="Genomic_DNA"/>
</dbReference>
<comment type="caution">
    <text evidence="1">The sequence shown here is derived from an EMBL/GenBank/DDBJ whole genome shotgun (WGS) entry which is preliminary data.</text>
</comment>